<dbReference type="InterPro" id="IPR036249">
    <property type="entry name" value="Thioredoxin-like_sf"/>
</dbReference>
<sequence length="210" mass="23452">MLKFYHAPWSRGSGVLWLLEELAVDYELVHIDIRAEEGAPEWYRAVQPNKKVPAIEHDGVVITERAAITVYLADTFPQEGLAPVIGDPTRGPYLSTTVYCDSVFDPCIAARAHGLSYKSNDYSFGLFEDMVAHLERRLTAHPFAAGNSFTAADTQLGSAIHYTMVRLKALPERPAFKAYLERLADRPAWKRAQEKDYALAKTVPAWAGKV</sequence>
<dbReference type="SUPFAM" id="SSF47616">
    <property type="entry name" value="GST C-terminal domain-like"/>
    <property type="match status" value="1"/>
</dbReference>
<reference evidence="3" key="1">
    <citation type="submission" date="2021-04" db="EMBL/GenBank/DDBJ databases">
        <title>Pseudaminobacter soli sp. nov., isolated from paddy soil contaminated by heavy metals.</title>
        <authorList>
            <person name="Zhang K."/>
        </authorList>
    </citation>
    <scope>NUCLEOTIDE SEQUENCE</scope>
    <source>
        <strain evidence="3">19-2017</strain>
    </source>
</reference>
<organism evidence="3 4">
    <name type="scientific">Pseudaminobacter soli</name>
    <name type="common">ex Zhang et al. 2022</name>
    <dbReference type="NCBI Taxonomy" id="2831468"/>
    <lineage>
        <taxon>Bacteria</taxon>
        <taxon>Pseudomonadati</taxon>
        <taxon>Pseudomonadota</taxon>
        <taxon>Alphaproteobacteria</taxon>
        <taxon>Hyphomicrobiales</taxon>
        <taxon>Phyllobacteriaceae</taxon>
        <taxon>Pseudaminobacter</taxon>
    </lineage>
</organism>
<comment type="caution">
    <text evidence="3">The sequence shown here is derived from an EMBL/GenBank/DDBJ whole genome shotgun (WGS) entry which is preliminary data.</text>
</comment>
<proteinExistence type="predicted"/>
<dbReference type="PROSITE" id="PS50405">
    <property type="entry name" value="GST_CTER"/>
    <property type="match status" value="1"/>
</dbReference>
<dbReference type="AlphaFoldDB" id="A0A942I6J7"/>
<dbReference type="Pfam" id="PF13410">
    <property type="entry name" value="GST_C_2"/>
    <property type="match status" value="1"/>
</dbReference>
<feature type="domain" description="GST C-terminal" evidence="2">
    <location>
        <begin position="86"/>
        <end position="204"/>
    </location>
</feature>
<dbReference type="Gene3D" id="3.40.30.10">
    <property type="entry name" value="Glutaredoxin"/>
    <property type="match status" value="1"/>
</dbReference>
<gene>
    <name evidence="3" type="ORF">KEU06_01815</name>
</gene>
<dbReference type="InterPro" id="IPR040079">
    <property type="entry name" value="Glutathione_S-Trfase"/>
</dbReference>
<evidence type="ECO:0000259" key="1">
    <source>
        <dbReference type="PROSITE" id="PS50404"/>
    </source>
</evidence>
<name>A0A942I6J7_9HYPH</name>
<dbReference type="PROSITE" id="PS50404">
    <property type="entry name" value="GST_NTER"/>
    <property type="match status" value="1"/>
</dbReference>
<dbReference type="Pfam" id="PF02798">
    <property type="entry name" value="GST_N"/>
    <property type="match status" value="1"/>
</dbReference>
<dbReference type="CDD" id="cd03207">
    <property type="entry name" value="GST_C_8"/>
    <property type="match status" value="1"/>
</dbReference>
<keyword evidence="4" id="KW-1185">Reference proteome</keyword>
<dbReference type="PANTHER" id="PTHR44051:SF21">
    <property type="entry name" value="GLUTATHIONE S-TRANSFERASE FAMILY PROTEIN"/>
    <property type="match status" value="1"/>
</dbReference>
<dbReference type="SFLD" id="SFLDG01150">
    <property type="entry name" value="Main.1:_Beta-like"/>
    <property type="match status" value="1"/>
</dbReference>
<accession>A0A942I6J7</accession>
<dbReference type="InterPro" id="IPR004045">
    <property type="entry name" value="Glutathione_S-Trfase_N"/>
</dbReference>
<dbReference type="SFLD" id="SFLDS00019">
    <property type="entry name" value="Glutathione_Transferase_(cytos"/>
    <property type="match status" value="1"/>
</dbReference>
<evidence type="ECO:0000259" key="2">
    <source>
        <dbReference type="PROSITE" id="PS50405"/>
    </source>
</evidence>
<dbReference type="Gene3D" id="1.20.1050.10">
    <property type="match status" value="1"/>
</dbReference>
<dbReference type="Proteomes" id="UP000680348">
    <property type="component" value="Unassembled WGS sequence"/>
</dbReference>
<evidence type="ECO:0000313" key="3">
    <source>
        <dbReference type="EMBL" id="MBS3647360.1"/>
    </source>
</evidence>
<dbReference type="InterPro" id="IPR010987">
    <property type="entry name" value="Glutathione-S-Trfase_C-like"/>
</dbReference>
<dbReference type="EMBL" id="JAGWCR010000001">
    <property type="protein sequence ID" value="MBS3647360.1"/>
    <property type="molecule type" value="Genomic_DNA"/>
</dbReference>
<dbReference type="CDD" id="cd03046">
    <property type="entry name" value="GST_N_GTT1_like"/>
    <property type="match status" value="1"/>
</dbReference>
<evidence type="ECO:0000313" key="4">
    <source>
        <dbReference type="Proteomes" id="UP000680348"/>
    </source>
</evidence>
<protein>
    <submittedName>
        <fullName evidence="3">Glutathione S-transferase family protein</fullName>
    </submittedName>
</protein>
<feature type="domain" description="GST N-terminal" evidence="1">
    <location>
        <begin position="1"/>
        <end position="80"/>
    </location>
</feature>
<dbReference type="SFLD" id="SFLDG00358">
    <property type="entry name" value="Main_(cytGST)"/>
    <property type="match status" value="1"/>
</dbReference>
<dbReference type="PANTHER" id="PTHR44051">
    <property type="entry name" value="GLUTATHIONE S-TRANSFERASE-RELATED"/>
    <property type="match status" value="1"/>
</dbReference>
<dbReference type="SUPFAM" id="SSF52833">
    <property type="entry name" value="Thioredoxin-like"/>
    <property type="match status" value="1"/>
</dbReference>
<dbReference type="InterPro" id="IPR036282">
    <property type="entry name" value="Glutathione-S-Trfase_C_sf"/>
</dbReference>
<dbReference type="RefSeq" id="WP_188252907.1">
    <property type="nucleotide sequence ID" value="NZ_JABVCF010000001.1"/>
</dbReference>